<proteinExistence type="predicted"/>
<keyword evidence="5" id="KW-0411">Iron-sulfur</keyword>
<dbReference type="PANTHER" id="PTHR43273:SF8">
    <property type="entry name" value="RADICAL SAM DOMAIN PROTEIN"/>
    <property type="match status" value="1"/>
</dbReference>
<dbReference type="Proteomes" id="UP001226020">
    <property type="component" value="Unassembled WGS sequence"/>
</dbReference>
<dbReference type="AlphaFoldDB" id="A0AAW8CI79"/>
<dbReference type="Pfam" id="PF04055">
    <property type="entry name" value="Radical_SAM"/>
    <property type="match status" value="1"/>
</dbReference>
<dbReference type="GO" id="GO:0016491">
    <property type="term" value="F:oxidoreductase activity"/>
    <property type="evidence" value="ECO:0007669"/>
    <property type="project" value="InterPro"/>
</dbReference>
<keyword evidence="3" id="KW-0479">Metal-binding</keyword>
<sequence>MMKLKQDLLFLVVDNQYVIVDFTTFFRSDDWSFTFCQSEVLFNRLKEHHRLGLPLTDFTLQQFAQKENLIFTQVEPEKTSTHLNFWLQTTNKCNLNCTYCYIPSLHSTQEIDPNLFDLLKTKILQEPNIQSVGIKISGGEPLLVFAKWHKEITAFKQALSQSGIRLHLQLNTNLVGFRKHKNCEQIIRFIKENQVNIAVSLDGTQEIHDAHRVIFRSNKGSFHNVMENILFLLEQGITPALLLTLTTGNPDHILPIIDFAVTHKLDFRICDVKGVGFTNQDFITVFNALAHYFEKKIQEGYLLSHHMLVSDLNLHRPQENPCAMGTKGAALYLNGDLYFCHSEFNKGKPIGTLSEKQSLVEIIKRGKAIQYVNNSDCKKCNFRKVCASGCPLYRKESKSPMCFAHKTIIPQIFSLYIKEHLITQKGNDYEFSLTH</sequence>
<dbReference type="SFLD" id="SFLDG01067">
    <property type="entry name" value="SPASM/twitch_domain_containing"/>
    <property type="match status" value="1"/>
</dbReference>
<evidence type="ECO:0000256" key="4">
    <source>
        <dbReference type="ARBA" id="ARBA00023004"/>
    </source>
</evidence>
<evidence type="ECO:0000256" key="3">
    <source>
        <dbReference type="ARBA" id="ARBA00022723"/>
    </source>
</evidence>
<gene>
    <name evidence="7" type="ORF">QJU57_03545</name>
</gene>
<dbReference type="RefSeq" id="WP_306347010.1">
    <property type="nucleotide sequence ID" value="NZ_JASAVU010000007.1"/>
</dbReference>
<evidence type="ECO:0000313" key="7">
    <source>
        <dbReference type="EMBL" id="MDP8148156.1"/>
    </source>
</evidence>
<dbReference type="NCBIfam" id="TIGR04085">
    <property type="entry name" value="rSAM_more_4Fe4S"/>
    <property type="match status" value="1"/>
</dbReference>
<feature type="domain" description="Radical SAM core" evidence="6">
    <location>
        <begin position="88"/>
        <end position="259"/>
    </location>
</feature>
<dbReference type="SFLD" id="SFLDG01384">
    <property type="entry name" value="thioether_bond_formation_requi"/>
    <property type="match status" value="1"/>
</dbReference>
<dbReference type="SFLD" id="SFLDS00029">
    <property type="entry name" value="Radical_SAM"/>
    <property type="match status" value="1"/>
</dbReference>
<dbReference type="CDD" id="cd01335">
    <property type="entry name" value="Radical_SAM"/>
    <property type="match status" value="1"/>
</dbReference>
<name>A0AAW8CI79_9PAST</name>
<keyword evidence="4" id="KW-0408">Iron</keyword>
<dbReference type="InterPro" id="IPR007197">
    <property type="entry name" value="rSAM"/>
</dbReference>
<dbReference type="EMBL" id="JASAXT010000004">
    <property type="protein sequence ID" value="MDP8148156.1"/>
    <property type="molecule type" value="Genomic_DNA"/>
</dbReference>
<dbReference type="PANTHER" id="PTHR43273">
    <property type="entry name" value="ANAEROBIC SULFATASE-MATURATING ENZYME HOMOLOG ASLB-RELATED"/>
    <property type="match status" value="1"/>
</dbReference>
<dbReference type="SFLD" id="SFLDG01386">
    <property type="entry name" value="main_SPASM_domain-containing"/>
    <property type="match status" value="1"/>
</dbReference>
<dbReference type="GeneID" id="300271026"/>
<evidence type="ECO:0000259" key="6">
    <source>
        <dbReference type="Pfam" id="PF04055"/>
    </source>
</evidence>
<dbReference type="Gene3D" id="3.20.20.70">
    <property type="entry name" value="Aldolase class I"/>
    <property type="match status" value="1"/>
</dbReference>
<comment type="cofactor">
    <cofactor evidence="1">
        <name>[4Fe-4S] cluster</name>
        <dbReference type="ChEBI" id="CHEBI:49883"/>
    </cofactor>
</comment>
<dbReference type="GO" id="GO:0051536">
    <property type="term" value="F:iron-sulfur cluster binding"/>
    <property type="evidence" value="ECO:0007669"/>
    <property type="project" value="UniProtKB-KW"/>
</dbReference>
<reference evidence="7 8" key="1">
    <citation type="journal article" date="2023" name="Front. Microbiol.">
        <title>Phylogeography and host specificity of Pasteurellaceae pathogenic to sea-farmed fish in the north-east Atlantic.</title>
        <authorList>
            <person name="Gulla S."/>
            <person name="Colquhoun D.J."/>
            <person name="Olsen A.B."/>
            <person name="Spilsberg B."/>
            <person name="Lagesen K."/>
            <person name="Aakesson C.P."/>
            <person name="Strom S."/>
            <person name="Manji F."/>
            <person name="Birkbeck T.H."/>
            <person name="Nilsen H.K."/>
        </authorList>
    </citation>
    <scope>NUCLEOTIDE SEQUENCE [LARGE SCALE GENOMIC DNA]</scope>
    <source>
        <strain evidence="7 8">NVIB3131</strain>
    </source>
</reference>
<keyword evidence="8" id="KW-1185">Reference proteome</keyword>
<protein>
    <submittedName>
        <fullName evidence="7">Radical SAM protein</fullName>
    </submittedName>
</protein>
<dbReference type="InterPro" id="IPR058240">
    <property type="entry name" value="rSAM_sf"/>
</dbReference>
<dbReference type="InterPro" id="IPR013785">
    <property type="entry name" value="Aldolase_TIM"/>
</dbReference>
<dbReference type="InterPro" id="IPR023885">
    <property type="entry name" value="4Fe4S-binding_SPASM_dom"/>
</dbReference>
<organism evidence="7 8">
    <name type="scientific">Phocoenobacter atlanticus subsp. atlanticus</name>
    <dbReference type="NCBI Taxonomy" id="3061285"/>
    <lineage>
        <taxon>Bacteria</taxon>
        <taxon>Pseudomonadati</taxon>
        <taxon>Pseudomonadota</taxon>
        <taxon>Gammaproteobacteria</taxon>
        <taxon>Pasteurellales</taxon>
        <taxon>Pasteurellaceae</taxon>
        <taxon>Phocoenobacter</taxon>
        <taxon>Phocoenobacter atlanticus</taxon>
    </lineage>
</organism>
<comment type="caution">
    <text evidence="7">The sequence shown here is derived from an EMBL/GenBank/DDBJ whole genome shotgun (WGS) entry which is preliminary data.</text>
</comment>
<evidence type="ECO:0000256" key="1">
    <source>
        <dbReference type="ARBA" id="ARBA00001966"/>
    </source>
</evidence>
<evidence type="ECO:0000256" key="2">
    <source>
        <dbReference type="ARBA" id="ARBA00022691"/>
    </source>
</evidence>
<dbReference type="SUPFAM" id="SSF102114">
    <property type="entry name" value="Radical SAM enzymes"/>
    <property type="match status" value="1"/>
</dbReference>
<evidence type="ECO:0000313" key="8">
    <source>
        <dbReference type="Proteomes" id="UP001226020"/>
    </source>
</evidence>
<evidence type="ECO:0000256" key="5">
    <source>
        <dbReference type="ARBA" id="ARBA00023014"/>
    </source>
</evidence>
<accession>A0AAW8CI79</accession>
<keyword evidence="2" id="KW-0949">S-adenosyl-L-methionine</keyword>
<dbReference type="GO" id="GO:0046872">
    <property type="term" value="F:metal ion binding"/>
    <property type="evidence" value="ECO:0007669"/>
    <property type="project" value="UniProtKB-KW"/>
</dbReference>
<dbReference type="InterPro" id="IPR023867">
    <property type="entry name" value="Sulphatase_maturase_rSAM"/>
</dbReference>